<evidence type="ECO:0000313" key="7">
    <source>
        <dbReference type="WBParaSite" id="Hba_14255"/>
    </source>
</evidence>
<keyword evidence="2 3" id="KW-0862">Zinc</keyword>
<dbReference type="EC" id="3.4.24.-" evidence="3"/>
<evidence type="ECO:0000256" key="3">
    <source>
        <dbReference type="RuleBase" id="RU361183"/>
    </source>
</evidence>
<protein>
    <recommendedName>
        <fullName evidence="3">Metalloendopeptidase</fullName>
        <ecNumber evidence="3">3.4.24.-</ecNumber>
    </recommendedName>
</protein>
<dbReference type="InterPro" id="IPR001506">
    <property type="entry name" value="Peptidase_M12A"/>
</dbReference>
<name>A0A1I7X9Z1_HETBA</name>
<comment type="caution">
    <text evidence="2">Lacks conserved residue(s) required for the propagation of feature annotation.</text>
</comment>
<keyword evidence="2 3" id="KW-0645">Protease</keyword>
<feature type="chain" id="PRO_5009029929" description="Metalloendopeptidase" evidence="3">
    <location>
        <begin position="18"/>
        <end position="455"/>
    </location>
</feature>
<evidence type="ECO:0000256" key="1">
    <source>
        <dbReference type="ARBA" id="ARBA00023157"/>
    </source>
</evidence>
<dbReference type="GO" id="GO:0006508">
    <property type="term" value="P:proteolysis"/>
    <property type="evidence" value="ECO:0007669"/>
    <property type="project" value="UniProtKB-KW"/>
</dbReference>
<organism evidence="6 7">
    <name type="scientific">Heterorhabditis bacteriophora</name>
    <name type="common">Entomopathogenic nematode worm</name>
    <dbReference type="NCBI Taxonomy" id="37862"/>
    <lineage>
        <taxon>Eukaryota</taxon>
        <taxon>Metazoa</taxon>
        <taxon>Ecdysozoa</taxon>
        <taxon>Nematoda</taxon>
        <taxon>Chromadorea</taxon>
        <taxon>Rhabditida</taxon>
        <taxon>Rhabditina</taxon>
        <taxon>Rhabditomorpha</taxon>
        <taxon>Strongyloidea</taxon>
        <taxon>Heterorhabditidae</taxon>
        <taxon>Heterorhabditis</taxon>
    </lineage>
</organism>
<feature type="binding site" evidence="2">
    <location>
        <position position="341"/>
    </location>
    <ligand>
        <name>Zn(2+)</name>
        <dbReference type="ChEBI" id="CHEBI:29105"/>
        <note>catalytic</note>
    </ligand>
</feature>
<keyword evidence="2 3" id="KW-0482">Metalloprotease</keyword>
<feature type="binding site" evidence="2">
    <location>
        <position position="347"/>
    </location>
    <ligand>
        <name>Zn(2+)</name>
        <dbReference type="ChEBI" id="CHEBI:29105"/>
        <note>catalytic</note>
    </ligand>
</feature>
<dbReference type="Gene3D" id="3.40.390.10">
    <property type="entry name" value="Collagenase (Catalytic Domain)"/>
    <property type="match status" value="1"/>
</dbReference>
<dbReference type="PROSITE" id="PS51864">
    <property type="entry name" value="ASTACIN"/>
    <property type="match status" value="1"/>
</dbReference>
<dbReference type="AlphaFoldDB" id="A0A1I7X9Z1"/>
<evidence type="ECO:0000256" key="2">
    <source>
        <dbReference type="PROSITE-ProRule" id="PRU01211"/>
    </source>
</evidence>
<dbReference type="WBParaSite" id="Hba_14255">
    <property type="protein sequence ID" value="Hba_14255"/>
    <property type="gene ID" value="Hba_14255"/>
</dbReference>
<dbReference type="Proteomes" id="UP000095283">
    <property type="component" value="Unplaced"/>
</dbReference>
<dbReference type="GO" id="GO:0004222">
    <property type="term" value="F:metalloendopeptidase activity"/>
    <property type="evidence" value="ECO:0007669"/>
    <property type="project" value="UniProtKB-UniRule"/>
</dbReference>
<comment type="cofactor">
    <cofactor evidence="2 3">
        <name>Zn(2+)</name>
        <dbReference type="ChEBI" id="CHEBI:29105"/>
    </cofactor>
    <text evidence="2 3">Binds 1 zinc ion per subunit.</text>
</comment>
<keyword evidence="2 3" id="KW-0479">Metal-binding</keyword>
<dbReference type="PRINTS" id="PR00480">
    <property type="entry name" value="ASTACIN"/>
</dbReference>
<feature type="signal peptide" evidence="3">
    <location>
        <begin position="1"/>
        <end position="17"/>
    </location>
</feature>
<dbReference type="PANTHER" id="PTHR10127">
    <property type="entry name" value="DISCOIDIN, CUB, EGF, LAMININ , AND ZINC METALLOPROTEASE DOMAIN CONTAINING"/>
    <property type="match status" value="1"/>
</dbReference>
<dbReference type="SMART" id="SM00235">
    <property type="entry name" value="ZnMc"/>
    <property type="match status" value="1"/>
</dbReference>
<dbReference type="InterPro" id="IPR006026">
    <property type="entry name" value="Peptidase_Metallo"/>
</dbReference>
<reference evidence="7" key="1">
    <citation type="submission" date="2016-11" db="UniProtKB">
        <authorList>
            <consortium name="WormBaseParasite"/>
        </authorList>
    </citation>
    <scope>IDENTIFICATION</scope>
</reference>
<keyword evidence="3" id="KW-0732">Signal</keyword>
<feature type="domain" description="Peptidase M12A" evidence="5">
    <location>
        <begin position="333"/>
        <end position="443"/>
    </location>
</feature>
<keyword evidence="6" id="KW-1185">Reference proteome</keyword>
<evidence type="ECO:0000256" key="4">
    <source>
        <dbReference type="SAM" id="MobiDB-lite"/>
    </source>
</evidence>
<evidence type="ECO:0000313" key="6">
    <source>
        <dbReference type="Proteomes" id="UP000095283"/>
    </source>
</evidence>
<keyword evidence="2 3" id="KW-0378">Hydrolase</keyword>
<keyword evidence="1" id="KW-1015">Disulfide bond</keyword>
<evidence type="ECO:0000259" key="5">
    <source>
        <dbReference type="PROSITE" id="PS51864"/>
    </source>
</evidence>
<feature type="binding site" evidence="2">
    <location>
        <position position="337"/>
    </location>
    <ligand>
        <name>Zn(2+)</name>
        <dbReference type="ChEBI" id="CHEBI:29105"/>
        <note>catalytic</note>
    </ligand>
</feature>
<dbReference type="InterPro" id="IPR024079">
    <property type="entry name" value="MetalloPept_cat_dom_sf"/>
</dbReference>
<feature type="active site" evidence="2">
    <location>
        <position position="338"/>
    </location>
</feature>
<accession>A0A1I7X9Z1</accession>
<dbReference type="SUPFAM" id="SSF55486">
    <property type="entry name" value="Metalloproteases ('zincins'), catalytic domain"/>
    <property type="match status" value="1"/>
</dbReference>
<feature type="region of interest" description="Disordered" evidence="4">
    <location>
        <begin position="34"/>
        <end position="71"/>
    </location>
</feature>
<dbReference type="PANTHER" id="PTHR10127:SF802">
    <property type="entry name" value="ZINC METALLOPROTEINASE NAS-10"/>
    <property type="match status" value="1"/>
</dbReference>
<proteinExistence type="predicted"/>
<sequence>MMTHFLYLSVFLPFTSGQVGGILGDLFGGGGNMWGQGRQSPEGWGQRWIPNGGENKPPPSQSPQGNNPLDMIGQGVKDMLNQVGVGKLAAGLTGSSNGRDILQDFRVCKIREKSTFAMKIQGLQYKLINSFFLLRKSFRGGQVPLFNDVQNILTTIAKEGVKYLPKIPRIFIKDPLSGVNQELANVVREFATGLGMISPQISGAIKLLYRIYVEVSNVFNFEKSVLGKDTTDNINLRFDRTLQVKQALLEKANLHNELWAFLYWPSGPCQPSLSKFSVWKCRWNEGIWKILIINRGMYKELEIVGDKKKAETRKKMMEEQNKVNDGKSGRARGIALHETLHALGLNHQHLRMDRDQHITVDWSNINPQHYDYFVVADSKLYTTYGVKYDYGSIMHYNAYTGAVNIAKPTMIPKVNQIENLGKLGQRNGMSVADVEIVKKMYCMPGKLEKNNILYQ</sequence>
<dbReference type="Pfam" id="PF01400">
    <property type="entry name" value="Astacin"/>
    <property type="match status" value="1"/>
</dbReference>
<dbReference type="GO" id="GO:0008270">
    <property type="term" value="F:zinc ion binding"/>
    <property type="evidence" value="ECO:0007669"/>
    <property type="project" value="UniProtKB-UniRule"/>
</dbReference>